<evidence type="ECO:0000256" key="3">
    <source>
        <dbReference type="ARBA" id="ARBA00022796"/>
    </source>
</evidence>
<gene>
    <name evidence="9" type="ORF">KLDO_g1086</name>
</gene>
<dbReference type="Pfam" id="PF00403">
    <property type="entry name" value="HMA"/>
    <property type="match status" value="1"/>
</dbReference>
<dbReference type="GO" id="GO:0016531">
    <property type="term" value="F:copper chaperone activity"/>
    <property type="evidence" value="ECO:0007669"/>
    <property type="project" value="TreeGrafter"/>
</dbReference>
<dbReference type="Proteomes" id="UP000031516">
    <property type="component" value="Unassembled WGS sequence"/>
</dbReference>
<evidence type="ECO:0000313" key="9">
    <source>
        <dbReference type="EMBL" id="CDO92775.1"/>
    </source>
</evidence>
<keyword evidence="4" id="KW-0186">Copper</keyword>
<evidence type="ECO:0000256" key="1">
    <source>
        <dbReference type="ARBA" id="ARBA00022448"/>
    </source>
</evidence>
<dbReference type="PROSITE" id="PS50846">
    <property type="entry name" value="HMA_2"/>
    <property type="match status" value="1"/>
</dbReference>
<sequence>MSSTNHYQFNVKMSCSGCSGAVERALGKLQPDVSKTEISLENQTVDVYTSLPYETILEKIKKTGKEVVSGTTL</sequence>
<evidence type="ECO:0000259" key="8">
    <source>
        <dbReference type="PROSITE" id="PS50846"/>
    </source>
</evidence>
<dbReference type="PROSITE" id="PS01047">
    <property type="entry name" value="HMA_1"/>
    <property type="match status" value="1"/>
</dbReference>
<dbReference type="GO" id="GO:0046872">
    <property type="term" value="F:metal ion binding"/>
    <property type="evidence" value="ECO:0007669"/>
    <property type="project" value="UniProtKB-KW"/>
</dbReference>
<comment type="similarity">
    <text evidence="7">Belongs to the ATX1 family.</text>
</comment>
<dbReference type="GO" id="GO:0006825">
    <property type="term" value="P:copper ion transport"/>
    <property type="evidence" value="ECO:0007669"/>
    <property type="project" value="UniProtKB-KW"/>
</dbReference>
<name>A0A0A8L1Q8_9SACH</name>
<keyword evidence="2" id="KW-0479">Metal-binding</keyword>
<dbReference type="InterPro" id="IPR017969">
    <property type="entry name" value="Heavy-metal-associated_CS"/>
</dbReference>
<feature type="domain" description="HMA" evidence="8">
    <location>
        <begin position="4"/>
        <end position="68"/>
    </location>
</feature>
<keyword evidence="5" id="KW-0406">Ion transport</keyword>
<evidence type="ECO:0000313" key="10">
    <source>
        <dbReference type="Proteomes" id="UP000031516"/>
    </source>
</evidence>
<proteinExistence type="inferred from homology"/>
<protein>
    <submittedName>
        <fullName evidence="9">WGS project CCBQ000000000 data, contig MAT</fullName>
    </submittedName>
</protein>
<reference evidence="9 10" key="1">
    <citation type="submission" date="2014-03" db="EMBL/GenBank/DDBJ databases">
        <title>The genome of Kluyveromyces dobzhanskii.</title>
        <authorList>
            <person name="Nystedt B."/>
            <person name="Astrom S."/>
        </authorList>
    </citation>
    <scope>NUCLEOTIDE SEQUENCE [LARGE SCALE GENOMIC DNA]</scope>
    <source>
        <strain evidence="9 10">CBS 2104</strain>
    </source>
</reference>
<comment type="caution">
    <text evidence="9">The sequence shown here is derived from an EMBL/GenBank/DDBJ whole genome shotgun (WGS) entry which is preliminary data.</text>
</comment>
<evidence type="ECO:0000256" key="4">
    <source>
        <dbReference type="ARBA" id="ARBA00023008"/>
    </source>
</evidence>
<evidence type="ECO:0000256" key="5">
    <source>
        <dbReference type="ARBA" id="ARBA00023065"/>
    </source>
</evidence>
<accession>A0A0A8L1Q8</accession>
<dbReference type="PANTHER" id="PTHR46365">
    <property type="entry name" value="COPPER TRANSPORT PROTEIN ATOX1"/>
    <property type="match status" value="1"/>
</dbReference>
<dbReference type="FunFam" id="3.30.70.100:FF:000008">
    <property type="entry name" value="Copper transport protein ATOX1"/>
    <property type="match status" value="1"/>
</dbReference>
<keyword evidence="10" id="KW-1185">Reference proteome</keyword>
<dbReference type="PANTHER" id="PTHR46365:SF1">
    <property type="entry name" value="COPPER TRANSPORT PROTEIN ATOX1"/>
    <property type="match status" value="1"/>
</dbReference>
<dbReference type="InterPro" id="IPR051881">
    <property type="entry name" value="Copper_transport_ATOX1-like"/>
</dbReference>
<dbReference type="SUPFAM" id="SSF55008">
    <property type="entry name" value="HMA, heavy metal-associated domain"/>
    <property type="match status" value="1"/>
</dbReference>
<dbReference type="AlphaFoldDB" id="A0A0A8L1Q8"/>
<organism evidence="9 10">
    <name type="scientific">Kluyveromyces dobzhanskii CBS 2104</name>
    <dbReference type="NCBI Taxonomy" id="1427455"/>
    <lineage>
        <taxon>Eukaryota</taxon>
        <taxon>Fungi</taxon>
        <taxon>Dikarya</taxon>
        <taxon>Ascomycota</taxon>
        <taxon>Saccharomycotina</taxon>
        <taxon>Saccharomycetes</taxon>
        <taxon>Saccharomycetales</taxon>
        <taxon>Saccharomycetaceae</taxon>
        <taxon>Kluyveromyces</taxon>
    </lineage>
</organism>
<dbReference type="InterPro" id="IPR036163">
    <property type="entry name" value="HMA_dom_sf"/>
</dbReference>
<dbReference type="Gene3D" id="3.30.70.100">
    <property type="match status" value="1"/>
</dbReference>
<dbReference type="EMBL" id="CCBQ010000018">
    <property type="protein sequence ID" value="CDO92775.1"/>
    <property type="molecule type" value="Genomic_DNA"/>
</dbReference>
<dbReference type="CDD" id="cd00371">
    <property type="entry name" value="HMA"/>
    <property type="match status" value="1"/>
</dbReference>
<keyword evidence="6" id="KW-0143">Chaperone</keyword>
<keyword evidence="3" id="KW-0187">Copper transport</keyword>
<evidence type="ECO:0000256" key="2">
    <source>
        <dbReference type="ARBA" id="ARBA00022723"/>
    </source>
</evidence>
<evidence type="ECO:0000256" key="6">
    <source>
        <dbReference type="ARBA" id="ARBA00023186"/>
    </source>
</evidence>
<dbReference type="GO" id="GO:0005829">
    <property type="term" value="C:cytosol"/>
    <property type="evidence" value="ECO:0007669"/>
    <property type="project" value="TreeGrafter"/>
</dbReference>
<dbReference type="OrthoDB" id="689350at2759"/>
<evidence type="ECO:0000256" key="7">
    <source>
        <dbReference type="ARBA" id="ARBA00038171"/>
    </source>
</evidence>
<dbReference type="InterPro" id="IPR006121">
    <property type="entry name" value="HMA_dom"/>
</dbReference>
<keyword evidence="1" id="KW-0813">Transport</keyword>